<proteinExistence type="predicted"/>
<dbReference type="GO" id="GO:0005886">
    <property type="term" value="C:plasma membrane"/>
    <property type="evidence" value="ECO:0007669"/>
    <property type="project" value="UniProtKB-SubCell"/>
</dbReference>
<dbReference type="Pfam" id="PF02608">
    <property type="entry name" value="Bmp"/>
    <property type="match status" value="1"/>
</dbReference>
<dbReference type="InterPro" id="IPR050957">
    <property type="entry name" value="BMP_lipoprotein"/>
</dbReference>
<dbReference type="RefSeq" id="WP_062282556.1">
    <property type="nucleotide sequence ID" value="NZ_DF968181.1"/>
</dbReference>
<organism evidence="7">
    <name type="scientific">Flexilinea flocculi</name>
    <dbReference type="NCBI Taxonomy" id="1678840"/>
    <lineage>
        <taxon>Bacteria</taxon>
        <taxon>Bacillati</taxon>
        <taxon>Chloroflexota</taxon>
        <taxon>Anaerolineae</taxon>
        <taxon>Anaerolineales</taxon>
        <taxon>Anaerolineaceae</taxon>
        <taxon>Flexilinea</taxon>
    </lineage>
</organism>
<keyword evidence="8" id="KW-1185">Reference proteome</keyword>
<comment type="subcellular location">
    <subcellularLocation>
        <location evidence="1">Cell membrane</location>
    </subcellularLocation>
</comment>
<dbReference type="AlphaFoldDB" id="A0A0S7BW49"/>
<evidence type="ECO:0000313" key="7">
    <source>
        <dbReference type="EMBL" id="GAP41412.1"/>
    </source>
</evidence>
<accession>A0A0S7BW49</accession>
<protein>
    <submittedName>
        <fullName evidence="7">Nucleoside-binding protein</fullName>
    </submittedName>
</protein>
<dbReference type="InterPro" id="IPR003760">
    <property type="entry name" value="PnrA-like"/>
</dbReference>
<evidence type="ECO:0000256" key="5">
    <source>
        <dbReference type="ARBA" id="ARBA00023288"/>
    </source>
</evidence>
<reference evidence="7" key="1">
    <citation type="journal article" date="2015" name="Genome Announc.">
        <title>Draft Genome Sequence of Anaerolineae Strain TC1, a Novel Isolate from a Methanogenic Wastewater Treatment System.</title>
        <authorList>
            <person name="Matsuura N."/>
            <person name="Tourlousse D.M."/>
            <person name="Sun L."/>
            <person name="Toyonaga M."/>
            <person name="Kuroda K."/>
            <person name="Ohashi A."/>
            <person name="Cruz R."/>
            <person name="Yamaguchi T."/>
            <person name="Sekiguchi Y."/>
        </authorList>
    </citation>
    <scope>NUCLEOTIDE SEQUENCE [LARGE SCALE GENOMIC DNA]</scope>
    <source>
        <strain evidence="7">TC1</strain>
    </source>
</reference>
<keyword evidence="5" id="KW-0449">Lipoprotein</keyword>
<keyword evidence="4" id="KW-0472">Membrane</keyword>
<evidence type="ECO:0000256" key="3">
    <source>
        <dbReference type="ARBA" id="ARBA00022729"/>
    </source>
</evidence>
<keyword evidence="3" id="KW-0732">Signal</keyword>
<dbReference type="Proteomes" id="UP000053370">
    <property type="component" value="Unassembled WGS sequence"/>
</dbReference>
<evidence type="ECO:0000256" key="1">
    <source>
        <dbReference type="ARBA" id="ARBA00004236"/>
    </source>
</evidence>
<keyword evidence="2" id="KW-1003">Cell membrane</keyword>
<feature type="domain" description="ABC transporter substrate-binding protein PnrA-like" evidence="6">
    <location>
        <begin position="33"/>
        <end position="335"/>
    </location>
</feature>
<sequence>MKNRKLLFLISIVLIVVISASAFSPVHKADAKKRAVYLINGSLGDNAFYDSGQAGMEYLRDQYGLDIRTIECGFDAGQYEPSLEAAAGYADIIFVISYGFEDQLKEIADRFPEKIFVNLDTIVENSQKTITSVDFIEEESAFLAGVVAAMVTTDTTIPNINADKLIGVVGGDVDPVVDAFLFAYENGAHYIDPEIKVERKYLGDWEDTAKAKQATLQLYDLGADIVFQVAAAAGMGVLQASGDRGLYSIGVDTNQNNIIPGHVAASDIKDVGMAIINVYKTIDEKTYVPGTILSYGLATKAVDVVFEGNSDILPKAIIDKVDSLRSDIISGALKIDIYQAE</sequence>
<name>A0A0S7BW49_9CHLR</name>
<evidence type="ECO:0000256" key="4">
    <source>
        <dbReference type="ARBA" id="ARBA00023136"/>
    </source>
</evidence>
<dbReference type="OrthoDB" id="9769871at2"/>
<evidence type="ECO:0000256" key="2">
    <source>
        <dbReference type="ARBA" id="ARBA00022475"/>
    </source>
</evidence>
<dbReference type="STRING" id="1678840.ATC1_131401"/>
<dbReference type="PANTHER" id="PTHR34296:SF2">
    <property type="entry name" value="ABC TRANSPORTER GUANOSINE-BINDING PROTEIN NUPN"/>
    <property type="match status" value="1"/>
</dbReference>
<gene>
    <name evidence="7" type="ORF">ATC1_131401</name>
</gene>
<dbReference type="PANTHER" id="PTHR34296">
    <property type="entry name" value="TRANSCRIPTIONAL ACTIVATOR PROTEIN MED"/>
    <property type="match status" value="1"/>
</dbReference>
<dbReference type="EMBL" id="DF968181">
    <property type="protein sequence ID" value="GAP41412.1"/>
    <property type="molecule type" value="Genomic_DNA"/>
</dbReference>
<dbReference type="Gene3D" id="3.40.50.2300">
    <property type="match status" value="2"/>
</dbReference>
<evidence type="ECO:0000259" key="6">
    <source>
        <dbReference type="Pfam" id="PF02608"/>
    </source>
</evidence>
<evidence type="ECO:0000313" key="8">
    <source>
        <dbReference type="Proteomes" id="UP000053370"/>
    </source>
</evidence>